<evidence type="ECO:0000313" key="12">
    <source>
        <dbReference type="EMBL" id="USS45804.1"/>
    </source>
</evidence>
<comment type="catalytic activity">
    <reaction evidence="1 9">
        <text>3-methyl-2-oxobutanoate + acetyl-CoA + H2O = (2S)-2-isopropylmalate + CoA + H(+)</text>
        <dbReference type="Rhea" id="RHEA:21524"/>
        <dbReference type="ChEBI" id="CHEBI:1178"/>
        <dbReference type="ChEBI" id="CHEBI:11851"/>
        <dbReference type="ChEBI" id="CHEBI:15377"/>
        <dbReference type="ChEBI" id="CHEBI:15378"/>
        <dbReference type="ChEBI" id="CHEBI:57287"/>
        <dbReference type="ChEBI" id="CHEBI:57288"/>
        <dbReference type="EC" id="2.3.3.13"/>
    </reaction>
</comment>
<keyword evidence="9" id="KW-0460">Magnesium</keyword>
<dbReference type="NCBIfam" id="NF011420">
    <property type="entry name" value="PRK14847.1"/>
    <property type="match status" value="1"/>
</dbReference>
<evidence type="ECO:0000256" key="6">
    <source>
        <dbReference type="ARBA" id="ARBA00022679"/>
    </source>
</evidence>
<dbReference type="Proteomes" id="UP001056386">
    <property type="component" value="Chromosome 1"/>
</dbReference>
<evidence type="ECO:0000313" key="11">
    <source>
        <dbReference type="EMBL" id="QPQ92300.1"/>
    </source>
</evidence>
<dbReference type="Gene3D" id="3.30.160.270">
    <property type="match status" value="1"/>
</dbReference>
<organism evidence="11 13">
    <name type="scientific">Burkholderia glumae</name>
    <name type="common">Pseudomonas glumae</name>
    <dbReference type="NCBI Taxonomy" id="337"/>
    <lineage>
        <taxon>Bacteria</taxon>
        <taxon>Pseudomonadati</taxon>
        <taxon>Pseudomonadota</taxon>
        <taxon>Betaproteobacteria</taxon>
        <taxon>Burkholderiales</taxon>
        <taxon>Burkholderiaceae</taxon>
        <taxon>Burkholderia</taxon>
    </lineage>
</organism>
<keyword evidence="8 9" id="KW-0100">Branched-chain amino acid biosynthesis</keyword>
<dbReference type="EMBL" id="CP099587">
    <property type="protein sequence ID" value="USS45804.1"/>
    <property type="molecule type" value="Genomic_DNA"/>
</dbReference>
<dbReference type="PROSITE" id="PS00815">
    <property type="entry name" value="AIPM_HOMOCIT_SYNTH_1"/>
    <property type="match status" value="1"/>
</dbReference>
<feature type="domain" description="Pyruvate carboxyltransferase" evidence="10">
    <location>
        <begin position="31"/>
        <end position="305"/>
    </location>
</feature>
<dbReference type="CDD" id="cd07942">
    <property type="entry name" value="DRE_TIM_LeuA"/>
    <property type="match status" value="1"/>
</dbReference>
<dbReference type="InterPro" id="IPR005668">
    <property type="entry name" value="IPM_Synthase"/>
</dbReference>
<feature type="binding site" evidence="9">
    <location>
        <position position="246"/>
    </location>
    <ligand>
        <name>Mg(2+)</name>
        <dbReference type="ChEBI" id="CHEBI:18420"/>
    </ligand>
</feature>
<keyword evidence="14" id="KW-1185">Reference proteome</keyword>
<evidence type="ECO:0000256" key="2">
    <source>
        <dbReference type="ARBA" id="ARBA00009767"/>
    </source>
</evidence>
<comment type="pathway">
    <text evidence="9">Amino-acid biosynthesis; L-leucine biosynthesis; L-leucine from 3-methyl-2-oxobutanoate: step 1/4.</text>
</comment>
<dbReference type="NCBIfam" id="NF002991">
    <property type="entry name" value="PRK03739.1"/>
    <property type="match status" value="1"/>
</dbReference>
<reference evidence="11 13" key="1">
    <citation type="submission" date="2020-12" db="EMBL/GenBank/DDBJ databases">
        <title>FDA dAtabase for Regulatory Grade micrObial Sequences (FDA-ARGOS): Supporting development and validation of Infectious Disease Dx tests.</title>
        <authorList>
            <person name="Minogue T."/>
            <person name="Wolcott M."/>
            <person name="Wasieloski L."/>
            <person name="Aguilar W."/>
            <person name="Moore D."/>
            <person name="Jaissle J."/>
            <person name="Tallon L."/>
            <person name="Sadzewicz L."/>
            <person name="Zhao X."/>
            <person name="Boylan J."/>
            <person name="Ott S."/>
            <person name="Bowen H."/>
            <person name="Vavikolanu K."/>
            <person name="Mehta A."/>
            <person name="Aluvathingal J."/>
            <person name="Nadendla S."/>
            <person name="Yan Y."/>
            <person name="Sichtig H."/>
        </authorList>
    </citation>
    <scope>NUCLEOTIDE SEQUENCE [LARGE SCALE GENOMIC DNA]</scope>
    <source>
        <strain evidence="11 13">FDAARGOS_949</strain>
    </source>
</reference>
<dbReference type="PROSITE" id="PS50991">
    <property type="entry name" value="PYR_CT"/>
    <property type="match status" value="1"/>
</dbReference>
<proteinExistence type="inferred from homology"/>
<dbReference type="NCBIfam" id="TIGR00970">
    <property type="entry name" value="leuA_yeast"/>
    <property type="match status" value="1"/>
</dbReference>
<comment type="subcellular location">
    <subcellularLocation>
        <location evidence="9">Cytoplasm</location>
    </subcellularLocation>
</comment>
<dbReference type="InterPro" id="IPR054692">
    <property type="entry name" value="LeuA-like_post-cat"/>
</dbReference>
<dbReference type="RefSeq" id="WP_015877059.1">
    <property type="nucleotide sequence ID" value="NZ_CP021074.1"/>
</dbReference>
<dbReference type="AlphaFoldDB" id="A0AAP9Y1F2"/>
<dbReference type="HAMAP" id="MF_00572">
    <property type="entry name" value="LeuA_type2"/>
    <property type="match status" value="1"/>
</dbReference>
<dbReference type="EC" id="2.3.3.13" evidence="3 9"/>
<comment type="similarity">
    <text evidence="2 9">Belongs to the alpha-IPM synthase/homocitrate synthase family. LeuA type 2 subfamily.</text>
</comment>
<keyword evidence="6 9" id="KW-0808">Transferase</keyword>
<dbReference type="SUPFAM" id="SSF51569">
    <property type="entry name" value="Aldolase"/>
    <property type="match status" value="1"/>
</dbReference>
<keyword evidence="11" id="KW-0012">Acyltransferase</keyword>
<sequence length="549" mass="60189">MQRNPADKYRPFEPVRLNGRKWPSRTITQAPIWMSTDLRDGNQSLIEPMRIEQKLEFFEMLVAIGFKEIEVGFPSASQTDFDFVRKLIDERRIPEDVTIEVLVQSREDLIARTFEALEGAPRAIVHLYNAIAPSFRQIVFGLSKEQVKALAVDGTRMIKEQAQARPGTHWTYQYSPETFSMTELSFAREVCDAVAQTWRPTRDHKMIVNLPATVEASTPNVFADQIEWMDRNLGYRDSIVLSVHPHNDRGTAVAATELALLAGADRVEGCLFGNGERTGNVDLVTLALNLYTQGIDPGLDFSDIDAVRAVVERCNQLPVHPRHPYAGDLVFTAFSGSHQDAIRKGLARQRADAPWEVPYLPIDPADLGRGYQAVIRVNSQSGKGGATYLLERGMGFAPPRRVQIEFSRAVQAVADRSGEEVTGEAICALFRREYLETTGPAARVGSTMTWQRREIAAGGTLASDTVEAIAVQAAAAFSAAAGTTVEVASIEALRGRDGRCAVFVGARLGGAALRYGVGIHEEPAVAAVDAVISALNRSGWHCADRRAAA</sequence>
<dbReference type="PANTHER" id="PTHR46911:SF1">
    <property type="entry name" value="2-ISOPROPYLMALATE SYNTHASE"/>
    <property type="match status" value="1"/>
</dbReference>
<evidence type="ECO:0000256" key="3">
    <source>
        <dbReference type="ARBA" id="ARBA00012973"/>
    </source>
</evidence>
<comment type="subunit">
    <text evidence="9">Homodimer.</text>
</comment>
<dbReference type="Gene3D" id="3.20.20.70">
    <property type="entry name" value="Aldolase class I"/>
    <property type="match status" value="1"/>
</dbReference>
<evidence type="ECO:0000259" key="10">
    <source>
        <dbReference type="PROSITE" id="PS50991"/>
    </source>
</evidence>
<evidence type="ECO:0000256" key="5">
    <source>
        <dbReference type="ARBA" id="ARBA00022605"/>
    </source>
</evidence>
<dbReference type="InterPro" id="IPR036230">
    <property type="entry name" value="LeuA_allosteric_dom_sf"/>
</dbReference>
<gene>
    <name evidence="9 11" type="primary">leuA</name>
    <name evidence="11" type="ORF">I6H06_24815</name>
    <name evidence="12" type="ORF">NFI99_30055</name>
</gene>
<comment type="function">
    <text evidence="9">Catalyzes the condensation of the acetyl group of acetyl-CoA with 3-methyl-2-oxobutanoate (2-ketoisovalerate) to form 3-carboxy-3-hydroxy-4-methylpentanoate (2-isopropylmalate).</text>
</comment>
<evidence type="ECO:0000256" key="9">
    <source>
        <dbReference type="HAMAP-Rule" id="MF_00572"/>
    </source>
</evidence>
<evidence type="ECO:0000256" key="4">
    <source>
        <dbReference type="ARBA" id="ARBA00022430"/>
    </source>
</evidence>
<feature type="binding site" evidence="9">
    <location>
        <position position="244"/>
    </location>
    <ligand>
        <name>Mg(2+)</name>
        <dbReference type="ChEBI" id="CHEBI:18420"/>
    </ligand>
</feature>
<dbReference type="GO" id="GO:0000287">
    <property type="term" value="F:magnesium ion binding"/>
    <property type="evidence" value="ECO:0007669"/>
    <property type="project" value="UniProtKB-UniRule"/>
</dbReference>
<evidence type="ECO:0000256" key="1">
    <source>
        <dbReference type="ARBA" id="ARBA00000064"/>
    </source>
</evidence>
<dbReference type="InterPro" id="IPR039371">
    <property type="entry name" value="LeuA_N_DRE-TIM"/>
</dbReference>
<dbReference type="InterPro" id="IPR000891">
    <property type="entry name" value="PYR_CT"/>
</dbReference>
<name>A0AAP9Y1F2_BURGL</name>
<reference evidence="12" key="2">
    <citation type="submission" date="2022-06" db="EMBL/GenBank/DDBJ databases">
        <title>Draft genome sequence of Burkholderia glumae strain GR20004 isolated from rice panicle showing bacterial panicle blight.</title>
        <authorList>
            <person name="Choi S.Y."/>
            <person name="Lee Y.H."/>
        </authorList>
    </citation>
    <scope>NUCLEOTIDE SEQUENCE</scope>
    <source>
        <strain evidence="12">GR20004</strain>
    </source>
</reference>
<evidence type="ECO:0000313" key="14">
    <source>
        <dbReference type="Proteomes" id="UP001056386"/>
    </source>
</evidence>
<feature type="binding site" evidence="9">
    <location>
        <position position="40"/>
    </location>
    <ligand>
        <name>Mg(2+)</name>
        <dbReference type="ChEBI" id="CHEBI:18420"/>
    </ligand>
</feature>
<dbReference type="SUPFAM" id="SSF89000">
    <property type="entry name" value="post-HMGL domain-like"/>
    <property type="match status" value="1"/>
</dbReference>
<evidence type="ECO:0000256" key="8">
    <source>
        <dbReference type="ARBA" id="ARBA00023304"/>
    </source>
</evidence>
<keyword evidence="5 9" id="KW-0028">Amino-acid biosynthesis</keyword>
<dbReference type="Pfam" id="PF22615">
    <property type="entry name" value="IPMS_D2"/>
    <property type="match status" value="1"/>
</dbReference>
<dbReference type="InterPro" id="IPR002034">
    <property type="entry name" value="AIPM/Hcit_synth_CS"/>
</dbReference>
<evidence type="ECO:0000313" key="13">
    <source>
        <dbReference type="Proteomes" id="UP000594892"/>
    </source>
</evidence>
<dbReference type="PANTHER" id="PTHR46911">
    <property type="match status" value="1"/>
</dbReference>
<evidence type="ECO:0000256" key="7">
    <source>
        <dbReference type="ARBA" id="ARBA00022723"/>
    </source>
</evidence>
<dbReference type="GO" id="GO:0005737">
    <property type="term" value="C:cytoplasm"/>
    <property type="evidence" value="ECO:0007669"/>
    <property type="project" value="UniProtKB-SubCell"/>
</dbReference>
<accession>A0AAP9Y1F2</accession>
<dbReference type="GO" id="GO:0003985">
    <property type="term" value="F:acetyl-CoA C-acetyltransferase activity"/>
    <property type="evidence" value="ECO:0007669"/>
    <property type="project" value="UniProtKB-UniRule"/>
</dbReference>
<dbReference type="PROSITE" id="PS00816">
    <property type="entry name" value="AIPM_HOMOCIT_SYNTH_2"/>
    <property type="match status" value="1"/>
</dbReference>
<keyword evidence="9" id="KW-0963">Cytoplasm</keyword>
<dbReference type="Pfam" id="PF00682">
    <property type="entry name" value="HMGL-like"/>
    <property type="match status" value="1"/>
</dbReference>
<dbReference type="EMBL" id="CP065601">
    <property type="protein sequence ID" value="QPQ92300.1"/>
    <property type="molecule type" value="Genomic_DNA"/>
</dbReference>
<comment type="cofactor">
    <cofactor evidence="9">
        <name>Mg(2+)</name>
        <dbReference type="ChEBI" id="CHEBI:18420"/>
    </cofactor>
</comment>
<feature type="binding site" evidence="9">
    <location>
        <position position="280"/>
    </location>
    <ligand>
        <name>Mg(2+)</name>
        <dbReference type="ChEBI" id="CHEBI:18420"/>
    </ligand>
</feature>
<dbReference type="InterPro" id="IPR013785">
    <property type="entry name" value="Aldolase_TIM"/>
</dbReference>
<dbReference type="GO" id="GO:0009098">
    <property type="term" value="P:L-leucine biosynthetic process"/>
    <property type="evidence" value="ECO:0007669"/>
    <property type="project" value="UniProtKB-UniRule"/>
</dbReference>
<keyword evidence="7 9" id="KW-0479">Metal-binding</keyword>
<feature type="region of interest" description="Regulatory domain" evidence="9">
    <location>
        <begin position="437"/>
        <end position="549"/>
    </location>
</feature>
<dbReference type="GO" id="GO:0003852">
    <property type="term" value="F:2-isopropylmalate synthase activity"/>
    <property type="evidence" value="ECO:0007669"/>
    <property type="project" value="UniProtKB-UniRule"/>
</dbReference>
<dbReference type="GeneID" id="45696123"/>
<dbReference type="Proteomes" id="UP000594892">
    <property type="component" value="Chromosome 2"/>
</dbReference>
<protein>
    <recommendedName>
        <fullName evidence="3 9">2-isopropylmalate synthase</fullName>
        <ecNumber evidence="3 9">2.3.3.13</ecNumber>
    </recommendedName>
    <alternativeName>
        <fullName evidence="9">Alpha-IPM synthase</fullName>
    </alternativeName>
    <alternativeName>
        <fullName evidence="9">Alpha-isopropylmalate synthase</fullName>
    </alternativeName>
</protein>
<keyword evidence="4 9" id="KW-0432">Leucine biosynthesis</keyword>